<name>A0A653CK96_CALMS</name>
<dbReference type="Proteomes" id="UP000410492">
    <property type="component" value="Unassembled WGS sequence"/>
</dbReference>
<evidence type="ECO:0000313" key="1">
    <source>
        <dbReference type="EMBL" id="VEN48126.1"/>
    </source>
</evidence>
<proteinExistence type="predicted"/>
<protein>
    <submittedName>
        <fullName evidence="1">Uncharacterized protein</fullName>
    </submittedName>
</protein>
<reference evidence="1 2" key="1">
    <citation type="submission" date="2019-01" db="EMBL/GenBank/DDBJ databases">
        <authorList>
            <person name="Sayadi A."/>
        </authorList>
    </citation>
    <scope>NUCLEOTIDE SEQUENCE [LARGE SCALE GENOMIC DNA]</scope>
</reference>
<dbReference type="AlphaFoldDB" id="A0A653CK96"/>
<gene>
    <name evidence="1" type="ORF">CALMAC_LOCUS9695</name>
</gene>
<keyword evidence="2" id="KW-1185">Reference proteome</keyword>
<organism evidence="1 2">
    <name type="scientific">Callosobruchus maculatus</name>
    <name type="common">Southern cowpea weevil</name>
    <name type="synonym">Pulse bruchid</name>
    <dbReference type="NCBI Taxonomy" id="64391"/>
    <lineage>
        <taxon>Eukaryota</taxon>
        <taxon>Metazoa</taxon>
        <taxon>Ecdysozoa</taxon>
        <taxon>Arthropoda</taxon>
        <taxon>Hexapoda</taxon>
        <taxon>Insecta</taxon>
        <taxon>Pterygota</taxon>
        <taxon>Neoptera</taxon>
        <taxon>Endopterygota</taxon>
        <taxon>Coleoptera</taxon>
        <taxon>Polyphaga</taxon>
        <taxon>Cucujiformia</taxon>
        <taxon>Chrysomeloidea</taxon>
        <taxon>Chrysomelidae</taxon>
        <taxon>Bruchinae</taxon>
        <taxon>Bruchini</taxon>
        <taxon>Callosobruchus</taxon>
    </lineage>
</organism>
<sequence>MGYLVTHHLIHISNVL</sequence>
<dbReference type="EMBL" id="CAACVG010008029">
    <property type="protein sequence ID" value="VEN48126.1"/>
    <property type="molecule type" value="Genomic_DNA"/>
</dbReference>
<evidence type="ECO:0000313" key="2">
    <source>
        <dbReference type="Proteomes" id="UP000410492"/>
    </source>
</evidence>
<accession>A0A653CK96</accession>